<feature type="compositionally biased region" description="Basic and acidic residues" evidence="1">
    <location>
        <begin position="357"/>
        <end position="366"/>
    </location>
</feature>
<organism evidence="3 4">
    <name type="scientific">Plutella xylostella</name>
    <name type="common">Diamondback moth</name>
    <name type="synonym">Plutella maculipennis</name>
    <dbReference type="NCBI Taxonomy" id="51655"/>
    <lineage>
        <taxon>Eukaryota</taxon>
        <taxon>Metazoa</taxon>
        <taxon>Ecdysozoa</taxon>
        <taxon>Arthropoda</taxon>
        <taxon>Hexapoda</taxon>
        <taxon>Insecta</taxon>
        <taxon>Pterygota</taxon>
        <taxon>Neoptera</taxon>
        <taxon>Endopterygota</taxon>
        <taxon>Lepidoptera</taxon>
        <taxon>Glossata</taxon>
        <taxon>Ditrysia</taxon>
        <taxon>Yponomeutoidea</taxon>
        <taxon>Plutellidae</taxon>
        <taxon>Plutella</taxon>
    </lineage>
</organism>
<protein>
    <submittedName>
        <fullName evidence="3">(diamondback moth) hypothetical protein</fullName>
    </submittedName>
</protein>
<feature type="compositionally biased region" description="Basic residues" evidence="1">
    <location>
        <begin position="259"/>
        <end position="273"/>
    </location>
</feature>
<sequence length="1417" mass="164610">MKLRKNTKAARSIDSTYKEWPKESYSKEPSAISIRFKKSSKIILKERVIPRPETQKLLQQILQSVQQKPKFKNKFFRSTNVTKSIKYKTYRKDSRFGNSKSTSVQVCFLDNLKNNNCDFVSCLRDILFADETAASSDLGFKEPKLHHKKLRIHISQSSRPNSAMEDQQERRNCQEQHVSQRRGKDKIHQPSVSPLKVPRSTEENVPAKSQKDKCNINMKFKNMVSGLTSFLEPLIFDPTLESEAVCLVDKQEEPDPSQIKRRTEKKTKNRRKTASATTKEDYLKQENNIKIYDSKDDDVDNVQYTSCLKSYGSGEKTGIMKKPTKKQNDFIFPEATSSVMRAKKQEKNPCSQYQNRKGKDSKENNTKNKKGKKPSCTEEKPKKEPKKGNKNKKKGPPCLEEEEIITREKPPCQDYAEEEDDPLCQIPECKRELIEKLFEDCYEKTEGQCGLKPCCSIPPCKREQVRKLLSPMCTSDTTIATEKDKFADSSDEHVDTYAKEKKKEIPKPQLELIQKMIEKSIEEKQSPHSQRVQISTPTSCKQSCLSTPWATTNMSMSQRTTETTPGLSRPSSESRLDHDPVPGCPRSCIKLPPPEPECVEDCPSRKKEKKSYCAQKRDEGNSKETKKSFCAEKRGKIKPCDDDCKPVKEAGHCEEDCPGKPKKTKRVTHKVTQSDDSISTRSGKESPVYMTHTRSHRNVSTRARRESPIHSPRRSEYIEYRDSESDTRRSSPSNSSRQKSTTSKTKETPAPATNKKVEKSASSDTDKEKRIICSHESPLCSRCSSKVNANKESSNSEVSKSNKDSSYCNLKTPCCSCSDIKSQKEELPCLKCRDRPRSAGRAKCDVKSGRERYRDSEDEYEYQMMKKRKAKSKGRCTSDSDTDDSDDERFRKRQRRGRESESDRRRRKQKEEEKRQRRRKRKEEDPIRVEEERRRREEEKSRRREEEERRRREEEKSRRREEEERRREEKIRRDEEDREKEQQRREDERIKKEEDRRRKEEERQQREIEKKQKEEEEQRRREEEKRRRREIDNKRRQDEERRRQEEERRAKIEEERRLKNEEIERKREEERIKREDEKRRREEEAERKREEQRRKAEEDKEKREEEKRRREEERQRQEEERRYKEEERKERERERKRQKEEERQRREDERREKKSRKRRRESSSGVEVCDCHRKRHCPHQSMMAAPPPPPPPPPPQQYGGCPSRGNFGAPGYRPPGYYYPFQTYPPTSPMQSPCPFSSNCPFPQNCPLSPVHYPSGVQSQMSIPSGGGMCPCPVGGMGRMCPPMGGMGGGMGGMCPPMGGMGGGMGGMCPPMGGMGGMGRMCPPMGGMGGMGRMCPMGGMGDMGGMGRMGGMGMGMGRMCPMGPGMGGMCPMGTGFGCFGTHNMVGRYYNYCYKICCKTAFCIAAVLATILIILFLI</sequence>
<dbReference type="Proteomes" id="UP000653454">
    <property type="component" value="Unassembled WGS sequence"/>
</dbReference>
<feature type="compositionally biased region" description="Basic and acidic residues" evidence="1">
    <location>
        <begin position="615"/>
        <end position="628"/>
    </location>
</feature>
<gene>
    <name evidence="3" type="ORF">PLXY2_LOCUS13127</name>
</gene>
<accession>A0A8S4G3M9</accession>
<feature type="compositionally biased region" description="Polar residues" evidence="1">
    <location>
        <begin position="670"/>
        <end position="681"/>
    </location>
</feature>
<feature type="compositionally biased region" description="Basic and acidic residues" evidence="1">
    <location>
        <begin position="1063"/>
        <end position="1152"/>
    </location>
</feature>
<evidence type="ECO:0000313" key="3">
    <source>
        <dbReference type="EMBL" id="CAG9134849.1"/>
    </source>
</evidence>
<feature type="compositionally biased region" description="Low complexity" evidence="1">
    <location>
        <begin position="730"/>
        <end position="753"/>
    </location>
</feature>
<feature type="region of interest" description="Disordered" evidence="1">
    <location>
        <begin position="551"/>
        <end position="628"/>
    </location>
</feature>
<feature type="compositionally biased region" description="Basic residues" evidence="1">
    <location>
        <begin position="383"/>
        <end position="395"/>
    </location>
</feature>
<feature type="compositionally biased region" description="Low complexity" evidence="1">
    <location>
        <begin position="784"/>
        <end position="799"/>
    </location>
</feature>
<feature type="compositionally biased region" description="Basic residues" evidence="1">
    <location>
        <begin position="660"/>
        <end position="669"/>
    </location>
</feature>
<dbReference type="EMBL" id="CAJHNJ030000087">
    <property type="protein sequence ID" value="CAG9134849.1"/>
    <property type="molecule type" value="Genomic_DNA"/>
</dbReference>
<keyword evidence="2" id="KW-1133">Transmembrane helix</keyword>
<feature type="region of interest" description="Disordered" evidence="1">
    <location>
        <begin position="154"/>
        <end position="210"/>
    </location>
</feature>
<name>A0A8S4G3M9_PLUXY</name>
<feature type="region of interest" description="Disordered" evidence="1">
    <location>
        <begin position="1063"/>
        <end position="1206"/>
    </location>
</feature>
<feature type="compositionally biased region" description="Basic and acidic residues" evidence="1">
    <location>
        <begin position="835"/>
        <end position="855"/>
    </location>
</feature>
<feature type="compositionally biased region" description="Polar residues" evidence="1">
    <location>
        <begin position="551"/>
        <end position="571"/>
    </location>
</feature>
<feature type="region of interest" description="Disordered" evidence="1">
    <location>
        <begin position="649"/>
        <end position="808"/>
    </location>
</feature>
<feature type="compositionally biased region" description="Basic and acidic residues" evidence="1">
    <location>
        <begin position="922"/>
        <end position="1050"/>
    </location>
</feature>
<feature type="region of interest" description="Disordered" evidence="1">
    <location>
        <begin position="248"/>
        <end position="281"/>
    </location>
</feature>
<evidence type="ECO:0000313" key="4">
    <source>
        <dbReference type="Proteomes" id="UP000653454"/>
    </source>
</evidence>
<feature type="compositionally biased region" description="Basic and acidic residues" evidence="1">
    <location>
        <begin position="649"/>
        <end position="659"/>
    </location>
</feature>
<keyword evidence="4" id="KW-1185">Reference proteome</keyword>
<feature type="region of interest" description="Disordered" evidence="1">
    <location>
        <begin position="338"/>
        <end position="402"/>
    </location>
</feature>
<comment type="caution">
    <text evidence="3">The sequence shown here is derived from an EMBL/GenBank/DDBJ whole genome shotgun (WGS) entry which is preliminary data.</text>
</comment>
<feature type="compositionally biased region" description="Pro residues" evidence="1">
    <location>
        <begin position="1185"/>
        <end position="1196"/>
    </location>
</feature>
<feature type="compositionally biased region" description="Polar residues" evidence="1">
    <location>
        <begin position="154"/>
        <end position="165"/>
    </location>
</feature>
<keyword evidence="2" id="KW-0472">Membrane</keyword>
<feature type="compositionally biased region" description="Basic and acidic residues" evidence="1">
    <location>
        <begin position="897"/>
        <end position="915"/>
    </location>
</feature>
<feature type="transmembrane region" description="Helical" evidence="2">
    <location>
        <begin position="1398"/>
        <end position="1416"/>
    </location>
</feature>
<evidence type="ECO:0000256" key="2">
    <source>
        <dbReference type="SAM" id="Phobius"/>
    </source>
</evidence>
<keyword evidence="2" id="KW-0812">Transmembrane</keyword>
<feature type="compositionally biased region" description="Basic and acidic residues" evidence="1">
    <location>
        <begin position="703"/>
        <end position="729"/>
    </location>
</feature>
<feature type="region of interest" description="Disordered" evidence="1">
    <location>
        <begin position="835"/>
        <end position="1050"/>
    </location>
</feature>
<evidence type="ECO:0000256" key="1">
    <source>
        <dbReference type="SAM" id="MobiDB-lite"/>
    </source>
</evidence>
<feature type="compositionally biased region" description="Basic residues" evidence="1">
    <location>
        <begin position="865"/>
        <end position="874"/>
    </location>
</feature>
<feature type="compositionally biased region" description="Basic and acidic residues" evidence="1">
    <location>
        <begin position="755"/>
        <end position="773"/>
    </location>
</feature>
<reference evidence="3" key="1">
    <citation type="submission" date="2020-11" db="EMBL/GenBank/DDBJ databases">
        <authorList>
            <person name="Whiteford S."/>
        </authorList>
    </citation>
    <scope>NUCLEOTIDE SEQUENCE</scope>
</reference>
<proteinExistence type="predicted"/>